<proteinExistence type="predicted"/>
<reference evidence="1 2" key="1">
    <citation type="submission" date="2021-02" db="EMBL/GenBank/DDBJ databases">
        <title>Actinophytocola xerophila sp. nov., isolated from soil of cotton cropping field.</title>
        <authorList>
            <person name="Huang R."/>
            <person name="Chen X."/>
            <person name="Ge X."/>
            <person name="Liu W."/>
        </authorList>
    </citation>
    <scope>NUCLEOTIDE SEQUENCE [LARGE SCALE GENOMIC DNA]</scope>
    <source>
        <strain evidence="1 2">S1-96</strain>
    </source>
</reference>
<dbReference type="EMBL" id="JAFFZE010000030">
    <property type="protein sequence ID" value="MCT2587922.1"/>
    <property type="molecule type" value="Genomic_DNA"/>
</dbReference>
<dbReference type="Proteomes" id="UP001156441">
    <property type="component" value="Unassembled WGS sequence"/>
</dbReference>
<comment type="caution">
    <text evidence="1">The sequence shown here is derived from an EMBL/GenBank/DDBJ whole genome shotgun (WGS) entry which is preliminary data.</text>
</comment>
<accession>A0ABT2JJ62</accession>
<protein>
    <submittedName>
        <fullName evidence="1">Uncharacterized protein</fullName>
    </submittedName>
</protein>
<gene>
    <name evidence="1" type="ORF">JT362_32890</name>
</gene>
<keyword evidence="2" id="KW-1185">Reference proteome</keyword>
<dbReference type="RefSeq" id="WP_260195846.1">
    <property type="nucleotide sequence ID" value="NZ_JAFFZE010000030.1"/>
</dbReference>
<evidence type="ECO:0000313" key="2">
    <source>
        <dbReference type="Proteomes" id="UP001156441"/>
    </source>
</evidence>
<name>A0ABT2JJ62_9PSEU</name>
<sequence>MRILGILRDIVSADSAARAQGADAATDLIQEYSDAETLILTFVVGCSYEVETDLAAQEAQLHSLAEFAERGVLPKFVLRRVLGVGKAGLVGSSREHFDYLAEVADTE</sequence>
<evidence type="ECO:0000313" key="1">
    <source>
        <dbReference type="EMBL" id="MCT2587922.1"/>
    </source>
</evidence>
<organism evidence="1 2">
    <name type="scientific">Actinophytocola gossypii</name>
    <dbReference type="NCBI Taxonomy" id="2812003"/>
    <lineage>
        <taxon>Bacteria</taxon>
        <taxon>Bacillati</taxon>
        <taxon>Actinomycetota</taxon>
        <taxon>Actinomycetes</taxon>
        <taxon>Pseudonocardiales</taxon>
        <taxon>Pseudonocardiaceae</taxon>
    </lineage>
</organism>